<evidence type="ECO:0000313" key="5">
    <source>
        <dbReference type="Proteomes" id="UP001472866"/>
    </source>
</evidence>
<dbReference type="Gene3D" id="2.60.210.10">
    <property type="entry name" value="Apoptosis, Tumor Necrosis Factor Receptor Associated Protein 2, Chain A"/>
    <property type="match status" value="1"/>
</dbReference>
<evidence type="ECO:0000256" key="1">
    <source>
        <dbReference type="ARBA" id="ARBA00023054"/>
    </source>
</evidence>
<evidence type="ECO:0000256" key="2">
    <source>
        <dbReference type="SAM" id="MobiDB-lite"/>
    </source>
</evidence>
<keyword evidence="5" id="KW-1185">Reference proteome</keyword>
<dbReference type="SUPFAM" id="SSF49599">
    <property type="entry name" value="TRAF domain-like"/>
    <property type="match status" value="1"/>
</dbReference>
<dbReference type="InterPro" id="IPR008974">
    <property type="entry name" value="TRAF-like"/>
</dbReference>
<dbReference type="Pfam" id="PF22486">
    <property type="entry name" value="MATH_2"/>
    <property type="match status" value="1"/>
</dbReference>
<evidence type="ECO:0000313" key="4">
    <source>
        <dbReference type="EMBL" id="WZN61711.1"/>
    </source>
</evidence>
<dbReference type="InterPro" id="IPR050804">
    <property type="entry name" value="MCC"/>
</dbReference>
<dbReference type="PROSITE" id="PS50144">
    <property type="entry name" value="MATH"/>
    <property type="match status" value="1"/>
</dbReference>
<feature type="domain" description="MATH" evidence="3">
    <location>
        <begin position="8"/>
        <end position="141"/>
    </location>
</feature>
<feature type="region of interest" description="Disordered" evidence="2">
    <location>
        <begin position="266"/>
        <end position="312"/>
    </location>
</feature>
<evidence type="ECO:0000259" key="3">
    <source>
        <dbReference type="PROSITE" id="PS50144"/>
    </source>
</evidence>
<accession>A0AAX4P7B6</accession>
<reference evidence="4 5" key="1">
    <citation type="submission" date="2024-03" db="EMBL/GenBank/DDBJ databases">
        <title>Complete genome sequence of the green alga Chloropicon roscoffensis RCC1871.</title>
        <authorList>
            <person name="Lemieux C."/>
            <person name="Pombert J.-F."/>
            <person name="Otis C."/>
            <person name="Turmel M."/>
        </authorList>
    </citation>
    <scope>NUCLEOTIDE SEQUENCE [LARGE SCALE GENOMIC DNA]</scope>
    <source>
        <strain evidence="4 5">RCC1871</strain>
    </source>
</reference>
<gene>
    <name evidence="4" type="ORF">HKI87_04g32460</name>
</gene>
<protein>
    <submittedName>
        <fullName evidence="4">MATH domain and coiled-coil domain-containing protein</fullName>
    </submittedName>
</protein>
<dbReference type="CDD" id="cd00121">
    <property type="entry name" value="MATH"/>
    <property type="match status" value="1"/>
</dbReference>
<dbReference type="PANTHER" id="PTHR46236">
    <property type="entry name" value="TRAF-LIKE SUPERFAMILY PROTEIN"/>
    <property type="match status" value="1"/>
</dbReference>
<organism evidence="4 5">
    <name type="scientific">Chloropicon roscoffensis</name>
    <dbReference type="NCBI Taxonomy" id="1461544"/>
    <lineage>
        <taxon>Eukaryota</taxon>
        <taxon>Viridiplantae</taxon>
        <taxon>Chlorophyta</taxon>
        <taxon>Chloropicophyceae</taxon>
        <taxon>Chloropicales</taxon>
        <taxon>Chloropicaceae</taxon>
        <taxon>Chloropicon</taxon>
    </lineage>
</organism>
<name>A0AAX4P7B6_9CHLO</name>
<keyword evidence="1" id="KW-0175">Coiled coil</keyword>
<dbReference type="Proteomes" id="UP001472866">
    <property type="component" value="Chromosome 04"/>
</dbReference>
<dbReference type="InterPro" id="IPR002083">
    <property type="entry name" value="MATH/TRAF_dom"/>
</dbReference>
<dbReference type="PANTHER" id="PTHR46236:SF35">
    <property type="entry name" value="MATH DOMAIN-CONTAINING PROTEIN"/>
    <property type="match status" value="1"/>
</dbReference>
<dbReference type="SMART" id="SM00061">
    <property type="entry name" value="MATH"/>
    <property type="match status" value="1"/>
</dbReference>
<dbReference type="EMBL" id="CP151504">
    <property type="protein sequence ID" value="WZN61711.1"/>
    <property type="molecule type" value="Genomic_DNA"/>
</dbReference>
<sequence>MTVESKDEGSFTWVINKFKEINDETLYSEVFTIGGYKWRLRIHPKGKSTGKGTHMSLYLYVADSDTLPSCWSRNASYTLSVLHYNPHKSRRRDAQDVFYAESTSWGWPQFLSLDELQGGNFVSDGYEGEGPRGSVRIEARIKVQRDGKYFSYSLKQAKQFKDRIQDLEKELNEANSKLESANAKLTIGKLERANERAAAAEKLLEQKLERANERAAAAELKLEDCQMRGAEKVHHRDLNTNLVAQCIKELEGRFEERFECLEKDLKELKGQPGDGARNCREVESDEEKEEDEDKDTVLVDGVASDGSPSPHS</sequence>
<feature type="compositionally biased region" description="Acidic residues" evidence="2">
    <location>
        <begin position="283"/>
        <end position="294"/>
    </location>
</feature>
<dbReference type="AlphaFoldDB" id="A0AAX4P7B6"/>
<proteinExistence type="predicted"/>